<organism evidence="1 2">
    <name type="scientific">Stegodyphus mimosarum</name>
    <name type="common">African social velvet spider</name>
    <dbReference type="NCBI Taxonomy" id="407821"/>
    <lineage>
        <taxon>Eukaryota</taxon>
        <taxon>Metazoa</taxon>
        <taxon>Ecdysozoa</taxon>
        <taxon>Arthropoda</taxon>
        <taxon>Chelicerata</taxon>
        <taxon>Arachnida</taxon>
        <taxon>Araneae</taxon>
        <taxon>Araneomorphae</taxon>
        <taxon>Entelegynae</taxon>
        <taxon>Eresoidea</taxon>
        <taxon>Eresidae</taxon>
        <taxon>Stegodyphus</taxon>
    </lineage>
</organism>
<gene>
    <name evidence="1" type="ORF">X975_04044</name>
</gene>
<evidence type="ECO:0000313" key="2">
    <source>
        <dbReference type="Proteomes" id="UP000054359"/>
    </source>
</evidence>
<sequence length="52" mass="5980">MYSNSGKKVSMKKFKQICSVLSFDGIHECQNFCSFKTCDLYCCKNKKTNKKG</sequence>
<name>A0A087T9C1_STEMI</name>
<feature type="non-terminal residue" evidence="1">
    <location>
        <position position="52"/>
    </location>
</feature>
<dbReference type="EMBL" id="KK114105">
    <property type="protein sequence ID" value="KFM61710.1"/>
    <property type="molecule type" value="Genomic_DNA"/>
</dbReference>
<dbReference type="Proteomes" id="UP000054359">
    <property type="component" value="Unassembled WGS sequence"/>
</dbReference>
<proteinExistence type="predicted"/>
<evidence type="ECO:0000313" key="1">
    <source>
        <dbReference type="EMBL" id="KFM61710.1"/>
    </source>
</evidence>
<protein>
    <submittedName>
        <fullName evidence="1">Uncharacterized protein</fullName>
    </submittedName>
</protein>
<dbReference type="AlphaFoldDB" id="A0A087T9C1"/>
<reference evidence="1 2" key="1">
    <citation type="submission" date="2013-11" db="EMBL/GenBank/DDBJ databases">
        <title>Genome sequencing of Stegodyphus mimosarum.</title>
        <authorList>
            <person name="Bechsgaard J."/>
        </authorList>
    </citation>
    <scope>NUCLEOTIDE SEQUENCE [LARGE SCALE GENOMIC DNA]</scope>
</reference>
<accession>A0A087T9C1</accession>
<keyword evidence="2" id="KW-1185">Reference proteome</keyword>